<feature type="domain" description="G" evidence="1">
    <location>
        <begin position="11"/>
        <end position="122"/>
    </location>
</feature>
<dbReference type="OrthoDB" id="8954335at2759"/>
<protein>
    <recommendedName>
        <fullName evidence="1">G domain-containing protein</fullName>
    </recommendedName>
</protein>
<dbReference type="SUPFAM" id="SSF52540">
    <property type="entry name" value="P-loop containing nucleoside triphosphate hydrolases"/>
    <property type="match status" value="1"/>
</dbReference>
<evidence type="ECO:0000313" key="2">
    <source>
        <dbReference type="EMBL" id="KIJ59951.1"/>
    </source>
</evidence>
<dbReference type="Proteomes" id="UP000053820">
    <property type="component" value="Unassembled WGS sequence"/>
</dbReference>
<dbReference type="AlphaFoldDB" id="A0A0C9W9I3"/>
<dbReference type="InterPro" id="IPR027417">
    <property type="entry name" value="P-loop_NTPase"/>
</dbReference>
<reference evidence="2 3" key="1">
    <citation type="submission" date="2014-04" db="EMBL/GenBank/DDBJ databases">
        <title>Evolutionary Origins and Diversification of the Mycorrhizal Mutualists.</title>
        <authorList>
            <consortium name="DOE Joint Genome Institute"/>
            <consortium name="Mycorrhizal Genomics Consortium"/>
            <person name="Kohler A."/>
            <person name="Kuo A."/>
            <person name="Nagy L.G."/>
            <person name="Floudas D."/>
            <person name="Copeland A."/>
            <person name="Barry K.W."/>
            <person name="Cichocki N."/>
            <person name="Veneault-Fourrey C."/>
            <person name="LaButti K."/>
            <person name="Lindquist E.A."/>
            <person name="Lipzen A."/>
            <person name="Lundell T."/>
            <person name="Morin E."/>
            <person name="Murat C."/>
            <person name="Riley R."/>
            <person name="Ohm R."/>
            <person name="Sun H."/>
            <person name="Tunlid A."/>
            <person name="Henrissat B."/>
            <person name="Grigoriev I.V."/>
            <person name="Hibbett D.S."/>
            <person name="Martin F."/>
        </authorList>
    </citation>
    <scope>NUCLEOTIDE SEQUENCE [LARGE SCALE GENOMIC DNA]</scope>
    <source>
        <strain evidence="2 3">MD-312</strain>
    </source>
</reference>
<organism evidence="2 3">
    <name type="scientific">Hydnomerulius pinastri MD-312</name>
    <dbReference type="NCBI Taxonomy" id="994086"/>
    <lineage>
        <taxon>Eukaryota</taxon>
        <taxon>Fungi</taxon>
        <taxon>Dikarya</taxon>
        <taxon>Basidiomycota</taxon>
        <taxon>Agaricomycotina</taxon>
        <taxon>Agaricomycetes</taxon>
        <taxon>Agaricomycetidae</taxon>
        <taxon>Boletales</taxon>
        <taxon>Boletales incertae sedis</taxon>
        <taxon>Leucogyrophana</taxon>
    </lineage>
</organism>
<evidence type="ECO:0000259" key="1">
    <source>
        <dbReference type="Pfam" id="PF01926"/>
    </source>
</evidence>
<keyword evidence="3" id="KW-1185">Reference proteome</keyword>
<name>A0A0C9W9I3_9AGAM</name>
<dbReference type="CDD" id="cd00882">
    <property type="entry name" value="Ras_like_GTPase"/>
    <property type="match status" value="1"/>
</dbReference>
<dbReference type="HOGENOM" id="CLU_1475604_0_0_1"/>
<gene>
    <name evidence="2" type="ORF">HYDPIDRAFT_117850</name>
</gene>
<accession>A0A0C9W9I3</accession>
<dbReference type="GO" id="GO:0005525">
    <property type="term" value="F:GTP binding"/>
    <property type="evidence" value="ECO:0007669"/>
    <property type="project" value="InterPro"/>
</dbReference>
<dbReference type="EMBL" id="KN839878">
    <property type="protein sequence ID" value="KIJ59951.1"/>
    <property type="molecule type" value="Genomic_DNA"/>
</dbReference>
<evidence type="ECO:0000313" key="3">
    <source>
        <dbReference type="Proteomes" id="UP000053820"/>
    </source>
</evidence>
<dbReference type="InterPro" id="IPR006073">
    <property type="entry name" value="GTP-bd"/>
</dbReference>
<dbReference type="Gene3D" id="3.40.50.300">
    <property type="entry name" value="P-loop containing nucleotide triphosphate hydrolases"/>
    <property type="match status" value="1"/>
</dbReference>
<sequence>MGCSTSKEAPKVVVFGRVGSGASSVVNLIAGQAVAAVSPDSGRCTKRSKPHSVAFQDKTFTVYDFPGFDGPEDRPPEEFPPDTGLVIICTKDDGNHVRTTARYLQTWNQKHDATVPVIVVVNHRKFADGWWITNQSYFDSPSCNMVAHACLVLGGDSTNLLRNLIAQYCTSGS</sequence>
<proteinExistence type="predicted"/>
<dbReference type="Pfam" id="PF01926">
    <property type="entry name" value="MMR_HSR1"/>
    <property type="match status" value="1"/>
</dbReference>